<evidence type="ECO:0000313" key="2">
    <source>
        <dbReference type="Proteomes" id="UP001497480"/>
    </source>
</evidence>
<comment type="caution">
    <text evidence="1">The sequence shown here is derived from an EMBL/GenBank/DDBJ whole genome shotgun (WGS) entry which is preliminary data.</text>
</comment>
<dbReference type="EMBL" id="CAXHTB010000013">
    <property type="protein sequence ID" value="CAL0318406.1"/>
    <property type="molecule type" value="Genomic_DNA"/>
</dbReference>
<evidence type="ECO:0000313" key="1">
    <source>
        <dbReference type="EMBL" id="CAL0318406.1"/>
    </source>
</evidence>
<gene>
    <name evidence="1" type="ORF">LLUT_LOCUS19466</name>
</gene>
<name>A0AAV1X9H6_LUPLU</name>
<dbReference type="Proteomes" id="UP001497480">
    <property type="component" value="Unassembled WGS sequence"/>
</dbReference>
<sequence length="64" mass="6899">MGPRGRPANNHASSNENIGNLKILKVPGTDELSAYLNKYHLELDPHFAALIGSCLDTLSHCSVP</sequence>
<dbReference type="AlphaFoldDB" id="A0AAV1X9H6"/>
<proteinExistence type="predicted"/>
<protein>
    <submittedName>
        <fullName evidence="1">Uncharacterized protein</fullName>
    </submittedName>
</protein>
<keyword evidence="2" id="KW-1185">Reference proteome</keyword>
<accession>A0AAV1X9H6</accession>
<organism evidence="1 2">
    <name type="scientific">Lupinus luteus</name>
    <name type="common">European yellow lupine</name>
    <dbReference type="NCBI Taxonomy" id="3873"/>
    <lineage>
        <taxon>Eukaryota</taxon>
        <taxon>Viridiplantae</taxon>
        <taxon>Streptophyta</taxon>
        <taxon>Embryophyta</taxon>
        <taxon>Tracheophyta</taxon>
        <taxon>Spermatophyta</taxon>
        <taxon>Magnoliopsida</taxon>
        <taxon>eudicotyledons</taxon>
        <taxon>Gunneridae</taxon>
        <taxon>Pentapetalae</taxon>
        <taxon>rosids</taxon>
        <taxon>fabids</taxon>
        <taxon>Fabales</taxon>
        <taxon>Fabaceae</taxon>
        <taxon>Papilionoideae</taxon>
        <taxon>50 kb inversion clade</taxon>
        <taxon>genistoids sensu lato</taxon>
        <taxon>core genistoids</taxon>
        <taxon>Genisteae</taxon>
        <taxon>Lupinus</taxon>
    </lineage>
</organism>
<reference evidence="1 2" key="1">
    <citation type="submission" date="2024-03" db="EMBL/GenBank/DDBJ databases">
        <authorList>
            <person name="Martinez-Hernandez J."/>
        </authorList>
    </citation>
    <scope>NUCLEOTIDE SEQUENCE [LARGE SCALE GENOMIC DNA]</scope>
</reference>